<comment type="caution">
    <text evidence="2">The sequence shown here is derived from an EMBL/GenBank/DDBJ whole genome shotgun (WGS) entry which is preliminary data.</text>
</comment>
<dbReference type="RefSeq" id="WP_116766186.1">
    <property type="nucleotide sequence ID" value="NZ_BAAAQB010000037.1"/>
</dbReference>
<protein>
    <submittedName>
        <fullName evidence="2">DUF2630 family protein</fullName>
    </submittedName>
</protein>
<feature type="region of interest" description="Disordered" evidence="1">
    <location>
        <begin position="54"/>
        <end position="78"/>
    </location>
</feature>
<dbReference type="Proteomes" id="UP001500102">
    <property type="component" value="Unassembled WGS sequence"/>
</dbReference>
<gene>
    <name evidence="2" type="ORF">GCM10009825_27020</name>
</gene>
<proteinExistence type="predicted"/>
<dbReference type="EMBL" id="BAAAQB010000037">
    <property type="protein sequence ID" value="GAA2139768.1"/>
    <property type="molecule type" value="Genomic_DNA"/>
</dbReference>
<dbReference type="Pfam" id="PF10944">
    <property type="entry name" value="DUF2630"/>
    <property type="match status" value="1"/>
</dbReference>
<accession>A0ABN2ZBP4</accession>
<dbReference type="InterPro" id="IPR020311">
    <property type="entry name" value="Uncharacterised_Rv0898c"/>
</dbReference>
<evidence type="ECO:0000313" key="3">
    <source>
        <dbReference type="Proteomes" id="UP001500102"/>
    </source>
</evidence>
<evidence type="ECO:0000256" key="1">
    <source>
        <dbReference type="SAM" id="MobiDB-lite"/>
    </source>
</evidence>
<keyword evidence="3" id="KW-1185">Reference proteome</keyword>
<organism evidence="2 3">
    <name type="scientific">Arthrobacter humicola</name>
    <dbReference type="NCBI Taxonomy" id="409291"/>
    <lineage>
        <taxon>Bacteria</taxon>
        <taxon>Bacillati</taxon>
        <taxon>Actinomycetota</taxon>
        <taxon>Actinomycetes</taxon>
        <taxon>Micrococcales</taxon>
        <taxon>Micrococcaceae</taxon>
        <taxon>Arthrobacter</taxon>
    </lineage>
</organism>
<name>A0ABN2ZBP4_9MICC</name>
<sequence length="78" mass="9032">MDNQDILERIKALVEEEHSLREDAAPPGAPDVLRLQQLEEQLDQCWDLLRQRRAKKDYGENPDEAEVRPASEVEGYQS</sequence>
<evidence type="ECO:0000313" key="2">
    <source>
        <dbReference type="EMBL" id="GAA2139768.1"/>
    </source>
</evidence>
<reference evidence="2 3" key="1">
    <citation type="journal article" date="2019" name="Int. J. Syst. Evol. Microbiol.">
        <title>The Global Catalogue of Microorganisms (GCM) 10K type strain sequencing project: providing services to taxonomists for standard genome sequencing and annotation.</title>
        <authorList>
            <consortium name="The Broad Institute Genomics Platform"/>
            <consortium name="The Broad Institute Genome Sequencing Center for Infectious Disease"/>
            <person name="Wu L."/>
            <person name="Ma J."/>
        </authorList>
    </citation>
    <scope>NUCLEOTIDE SEQUENCE [LARGE SCALE GENOMIC DNA]</scope>
    <source>
        <strain evidence="2 3">JCM 15921</strain>
    </source>
</reference>